<dbReference type="GO" id="GO:0030276">
    <property type="term" value="F:clathrin binding"/>
    <property type="evidence" value="ECO:0007669"/>
    <property type="project" value="InterPro"/>
</dbReference>
<keyword evidence="10" id="KW-1185">Reference proteome</keyword>
<dbReference type="HOGENOM" id="CLU_006320_4_4_1"/>
<evidence type="ECO:0000256" key="1">
    <source>
        <dbReference type="ARBA" id="ARBA00004308"/>
    </source>
</evidence>
<evidence type="ECO:0000256" key="4">
    <source>
        <dbReference type="ARBA" id="ARBA00022927"/>
    </source>
</evidence>
<dbReference type="RefSeq" id="XP_002492291.1">
    <property type="nucleotide sequence ID" value="XM_002492246.1"/>
</dbReference>
<dbReference type="SMR" id="C4R3H6"/>
<dbReference type="InterPro" id="IPR016024">
    <property type="entry name" value="ARM-type_fold"/>
</dbReference>
<feature type="region of interest" description="Disordered" evidence="7">
    <location>
        <begin position="664"/>
        <end position="702"/>
    </location>
</feature>
<accession>C4R3H6</accession>
<dbReference type="OMA" id="RIFARYK"/>
<dbReference type="KEGG" id="ppa:PAS_chr3_0079"/>
<dbReference type="InterPro" id="IPR011989">
    <property type="entry name" value="ARM-like"/>
</dbReference>
<dbReference type="InterPro" id="IPR026739">
    <property type="entry name" value="AP_beta"/>
</dbReference>
<evidence type="ECO:0000256" key="2">
    <source>
        <dbReference type="ARBA" id="ARBA00006613"/>
    </source>
</evidence>
<reference evidence="9 10" key="1">
    <citation type="journal article" date="2009" name="Nat. Biotechnol.">
        <title>Genome sequence of the recombinant protein production host Pichia pastoris.</title>
        <authorList>
            <person name="De Schutter K."/>
            <person name="Lin Y.C."/>
            <person name="Tiels P."/>
            <person name="Van Hecke A."/>
            <person name="Glinka S."/>
            <person name="Weber-Lehmann J."/>
            <person name="Rouze P."/>
            <person name="Van de Peer Y."/>
            <person name="Callewaert N."/>
        </authorList>
    </citation>
    <scope>NUCLEOTIDE SEQUENCE [LARGE SCALE GENOMIC DNA]</scope>
    <source>
        <strain evidence="10">GS115 / ATCC 20864</strain>
    </source>
</reference>
<feature type="domain" description="Clathrin/coatomer adaptor adaptin-like N-terminal" evidence="8">
    <location>
        <begin position="19"/>
        <end position="548"/>
    </location>
</feature>
<gene>
    <name evidence="9" type="ordered locus">PAS_chr3_0079</name>
</gene>
<evidence type="ECO:0000256" key="3">
    <source>
        <dbReference type="ARBA" id="ARBA00022448"/>
    </source>
</evidence>
<comment type="subcellular location">
    <subcellularLocation>
        <location evidence="1">Endomembrane system</location>
    </subcellularLocation>
</comment>
<dbReference type="eggNOG" id="KOG1061">
    <property type="taxonomic scope" value="Eukaryota"/>
</dbReference>
<dbReference type="InterPro" id="IPR016342">
    <property type="entry name" value="AP_complex_bsu_1_2_4"/>
</dbReference>
<dbReference type="PIRSF" id="PIRSF002291">
    <property type="entry name" value="AP_complex_beta"/>
    <property type="match status" value="1"/>
</dbReference>
<sequence length="716" mass="81583">MVNDSKYFVKCRGSELLAEFREATNSKKEKNTLLKKKNVLKKFLANITVESTDIIDVFTEVIKLYKEAQQSSLDQELRVMIYHCLRSTNHYRSEDREQVIELLLRDYYSKSIPAHIKGLALQTLTSIPNEHFIQASIPAVKKSLHDQDPHVRKTGCFCVARIYEFDLQIGNDAHLIDHLNDKLDDGNPSVVSSALVALSDITEKVEEFEFSISEDHAFELLDILPTINEWAQASSLSSILYFAPDSQATACEIIDKVLPYLQQSNNEVVLNALKVIIYMSNYIMHPEDLIPQLPKRIGSALVSVLNSGPEIQFLLLRNTILLLLSKFNLVSLNVTSFFCRYNDPIYIKDTKLEIIYLLANEENLHIILEELEEYARDSDVQMSRKAIRAIGNLAIKLEDIATDAVLVLSDLIESKVPHILQEVVVVFKRIVRRYPYLHSKMLNNLMENIDMIEEPGSKLAIVWLIGEYNTAMEKNAVSLLKKIGQNFREDNSEVQLAFLTALIKVYLNFSADKMCEDLVVETFRTATEDIGNIDVRERGFYYWRLLSNRRDFPNAIEEIVNAKLPVISSDPDNLDTRVLEELEMNIGTLASIYLKPVSHVFRLNKVKELQHTSALKREHSSVFAAQKNHSSKTLRLRSSSSLTYRNKSASSLTPIEAEFKFNRQQAGQRYSSSKADDTDSDTMVGSLDISGSRKQKNSLGLTRRMSKLGRKLTISR</sequence>
<dbReference type="GeneID" id="8199364"/>
<evidence type="ECO:0000256" key="5">
    <source>
        <dbReference type="ARBA" id="ARBA00023136"/>
    </source>
</evidence>
<dbReference type="InParanoid" id="C4R3H6"/>
<dbReference type="PANTHER" id="PTHR11134">
    <property type="entry name" value="ADAPTOR COMPLEX SUBUNIT BETA FAMILY MEMBER"/>
    <property type="match status" value="1"/>
</dbReference>
<dbReference type="GO" id="GO:0016192">
    <property type="term" value="P:vesicle-mediated transport"/>
    <property type="evidence" value="ECO:0007669"/>
    <property type="project" value="InterPro"/>
</dbReference>
<dbReference type="FunCoup" id="C4R3H6">
    <property type="interactions" value="115"/>
</dbReference>
<evidence type="ECO:0000256" key="6">
    <source>
        <dbReference type="PIRNR" id="PIRNR002291"/>
    </source>
</evidence>
<dbReference type="GO" id="GO:0006886">
    <property type="term" value="P:intracellular protein transport"/>
    <property type="evidence" value="ECO:0007669"/>
    <property type="project" value="InterPro"/>
</dbReference>
<dbReference type="Gene3D" id="1.25.10.10">
    <property type="entry name" value="Leucine-rich Repeat Variant"/>
    <property type="match status" value="1"/>
</dbReference>
<evidence type="ECO:0000313" key="9">
    <source>
        <dbReference type="EMBL" id="CAY70011.1"/>
    </source>
</evidence>
<dbReference type="SUPFAM" id="SSF48371">
    <property type="entry name" value="ARM repeat"/>
    <property type="match status" value="1"/>
</dbReference>
<dbReference type="InterPro" id="IPR002553">
    <property type="entry name" value="Clathrin/coatomer_adapt-like_N"/>
</dbReference>
<dbReference type="OrthoDB" id="10254310at2759"/>
<dbReference type="Pfam" id="PF01602">
    <property type="entry name" value="Adaptin_N"/>
    <property type="match status" value="1"/>
</dbReference>
<evidence type="ECO:0000259" key="8">
    <source>
        <dbReference type="Pfam" id="PF01602"/>
    </source>
</evidence>
<proteinExistence type="inferred from homology"/>
<dbReference type="GO" id="GO:0030122">
    <property type="term" value="C:AP-2 adaptor complex"/>
    <property type="evidence" value="ECO:0007669"/>
    <property type="project" value="EnsemblFungi"/>
</dbReference>
<keyword evidence="3 6" id="KW-0813">Transport</keyword>
<comment type="function">
    <text evidence="6">Adaptins are components of the adaptor complexes which link clathrin to receptors in coated vesicles. Clathrin-associated protein complexes are believed to interact with the cytoplasmic tails of membrane proteins, leading to their selection and concentration.</text>
</comment>
<protein>
    <recommendedName>
        <fullName evidence="6">AP complex subunit beta</fullName>
    </recommendedName>
</protein>
<keyword evidence="4 6" id="KW-0653">Protein transport</keyword>
<keyword evidence="5 6" id="KW-0472">Membrane</keyword>
<dbReference type="EMBL" id="FN392321">
    <property type="protein sequence ID" value="CAY70011.1"/>
    <property type="molecule type" value="Genomic_DNA"/>
</dbReference>
<dbReference type="AlphaFoldDB" id="C4R3H6"/>
<organism evidence="9 10">
    <name type="scientific">Komagataella phaffii (strain GS115 / ATCC 20864)</name>
    <name type="common">Yeast</name>
    <name type="synonym">Pichia pastoris</name>
    <dbReference type="NCBI Taxonomy" id="644223"/>
    <lineage>
        <taxon>Eukaryota</taxon>
        <taxon>Fungi</taxon>
        <taxon>Dikarya</taxon>
        <taxon>Ascomycota</taxon>
        <taxon>Saccharomycotina</taxon>
        <taxon>Pichiomycetes</taxon>
        <taxon>Pichiales</taxon>
        <taxon>Pichiaceae</taxon>
        <taxon>Komagataella</taxon>
    </lineage>
</organism>
<evidence type="ECO:0000313" key="10">
    <source>
        <dbReference type="Proteomes" id="UP000000314"/>
    </source>
</evidence>
<dbReference type="STRING" id="644223.C4R3H6"/>
<comment type="similarity">
    <text evidence="2 6">Belongs to the adaptor complexes large subunit family.</text>
</comment>
<dbReference type="Proteomes" id="UP000000314">
    <property type="component" value="Chromosome 3"/>
</dbReference>
<evidence type="ECO:0000256" key="7">
    <source>
        <dbReference type="SAM" id="MobiDB-lite"/>
    </source>
</evidence>
<name>C4R3H6_KOMPG</name>